<feature type="compositionally biased region" description="Polar residues" evidence="2">
    <location>
        <begin position="80"/>
        <end position="93"/>
    </location>
</feature>
<evidence type="ECO:0000313" key="4">
    <source>
        <dbReference type="Proteomes" id="UP001148299"/>
    </source>
</evidence>
<feature type="compositionally biased region" description="Basic and acidic residues" evidence="2">
    <location>
        <begin position="424"/>
        <end position="434"/>
    </location>
</feature>
<feature type="compositionally biased region" description="Low complexity" evidence="2">
    <location>
        <begin position="94"/>
        <end position="126"/>
    </location>
</feature>
<dbReference type="EMBL" id="JAPZBR010000002">
    <property type="protein sequence ID" value="KAJ5361459.1"/>
    <property type="molecule type" value="Genomic_DNA"/>
</dbReference>
<sequence length="711" mass="78400">MEVDRSPAQRTSRKHHRTSDDDANYDWGSDSSGQFDDADEVDHEDYRSPAGNTAKRRRSNDWPLPEEAADYGTSERRTQRSGTGHLSVSSIGTPSRVSPRASPRASPRGSLASLRARHAAASSSSPRHLRGRTSRFVEATMSDSVSEKPPSIYFRDRENKPGNPNRSSGIFRFGKAIASAFNPFGGWNKHEGSPTKSPQKDVINQAEQAYAELKKAGYKGTNKGHYIQTHGVDCAAADKTWQSIQDKIEHSSPIKDVRRSSIDRGVHSRSNSGASKRSSLQDLRLPKSLFHKTHESPSASQATIYCDRTSEESETGLRKQPSRKELSRQTKLLKKVSNLEDKLDRARRELRELTGNEAPVLAPIPIPQPNIVNTEIDPASFPRKFVPGALPTLPSERLLNQQAYEAEASGANVGGLTALPSMEDRESFSFEESRPAPSPAVAKHSKRRSKETWPSPLGKDSLSRKRKSPIHEPIDSRKPPQPSSTDCIDGLEYPEFEDLIDFGLLSPPGKAKWQKSDAGESPGSAKRRQTTDQSQLAEPNTKSAEESASARGKRSLYNSPQKLSATNCSPSPKPPPHGVLLRRSDSNRKLASSPPFASEEPADFWTSPAASPDKSHSDFYLHSQPNLDPDRSPRTPTRSKTSPSRSTRLRRDDDIPPVPPVPEELRSSAAKVYPKSPRKRPVSAPVYSPTAPSTDSMIPGVENYQWPDDIF</sequence>
<dbReference type="Proteomes" id="UP001148299">
    <property type="component" value="Unassembled WGS sequence"/>
</dbReference>
<comment type="caution">
    <text evidence="3">The sequence shown here is derived from an EMBL/GenBank/DDBJ whole genome shotgun (WGS) entry which is preliminary data.</text>
</comment>
<feature type="compositionally biased region" description="Polar residues" evidence="2">
    <location>
        <begin position="531"/>
        <end position="542"/>
    </location>
</feature>
<evidence type="ECO:0000313" key="3">
    <source>
        <dbReference type="EMBL" id="KAJ5361459.1"/>
    </source>
</evidence>
<gene>
    <name evidence="3" type="ORF">N7541_002303</name>
</gene>
<feature type="region of interest" description="Disordered" evidence="2">
    <location>
        <begin position="1"/>
        <end position="169"/>
    </location>
</feature>
<feature type="compositionally biased region" description="Basic and acidic residues" evidence="2">
    <location>
        <begin position="308"/>
        <end position="328"/>
    </location>
</feature>
<feature type="compositionally biased region" description="Low complexity" evidence="2">
    <location>
        <begin position="268"/>
        <end position="278"/>
    </location>
</feature>
<reference evidence="3" key="2">
    <citation type="journal article" date="2023" name="IMA Fungus">
        <title>Comparative genomic study of the Penicillium genus elucidates a diverse pangenome and 15 lateral gene transfer events.</title>
        <authorList>
            <person name="Petersen C."/>
            <person name="Sorensen T."/>
            <person name="Nielsen M.R."/>
            <person name="Sondergaard T.E."/>
            <person name="Sorensen J.L."/>
            <person name="Fitzpatrick D.A."/>
            <person name="Frisvad J.C."/>
            <person name="Nielsen K.L."/>
        </authorList>
    </citation>
    <scope>NUCLEOTIDE SEQUENCE</scope>
    <source>
        <strain evidence="3">IBT 35675</strain>
    </source>
</reference>
<dbReference type="AlphaFoldDB" id="A0A9W9RM70"/>
<protein>
    <recommendedName>
        <fullName evidence="5">Nuclear RNA binding protein</fullName>
    </recommendedName>
</protein>
<feature type="compositionally biased region" description="Basic and acidic residues" evidence="2">
    <location>
        <begin position="469"/>
        <end position="478"/>
    </location>
</feature>
<evidence type="ECO:0008006" key="5">
    <source>
        <dbReference type="Google" id="ProtNLM"/>
    </source>
</evidence>
<feature type="coiled-coil region" evidence="1">
    <location>
        <begin position="329"/>
        <end position="356"/>
    </location>
</feature>
<feature type="region of interest" description="Disordered" evidence="2">
    <location>
        <begin position="247"/>
        <end position="328"/>
    </location>
</feature>
<keyword evidence="4" id="KW-1185">Reference proteome</keyword>
<accession>A0A9W9RM70</accession>
<name>A0A9W9RM70_PENBR</name>
<keyword evidence="1" id="KW-0175">Coiled coil</keyword>
<feature type="compositionally biased region" description="Polar residues" evidence="2">
    <location>
        <begin position="556"/>
        <end position="570"/>
    </location>
</feature>
<feature type="region of interest" description="Disordered" evidence="2">
    <location>
        <begin position="424"/>
        <end position="711"/>
    </location>
</feature>
<evidence type="ECO:0000256" key="2">
    <source>
        <dbReference type="SAM" id="MobiDB-lite"/>
    </source>
</evidence>
<feature type="compositionally biased region" description="Basic and acidic residues" evidence="2">
    <location>
        <begin position="247"/>
        <end position="266"/>
    </location>
</feature>
<organism evidence="3 4">
    <name type="scientific">Penicillium brevicompactum</name>
    <dbReference type="NCBI Taxonomy" id="5074"/>
    <lineage>
        <taxon>Eukaryota</taxon>
        <taxon>Fungi</taxon>
        <taxon>Dikarya</taxon>
        <taxon>Ascomycota</taxon>
        <taxon>Pezizomycotina</taxon>
        <taxon>Eurotiomycetes</taxon>
        <taxon>Eurotiomycetidae</taxon>
        <taxon>Eurotiales</taxon>
        <taxon>Aspergillaceae</taxon>
        <taxon>Penicillium</taxon>
    </lineage>
</organism>
<feature type="region of interest" description="Disordered" evidence="2">
    <location>
        <begin position="184"/>
        <end position="203"/>
    </location>
</feature>
<evidence type="ECO:0000256" key="1">
    <source>
        <dbReference type="SAM" id="Coils"/>
    </source>
</evidence>
<feature type="compositionally biased region" description="Low complexity" evidence="2">
    <location>
        <begin position="634"/>
        <end position="646"/>
    </location>
</feature>
<proteinExistence type="predicted"/>
<reference evidence="3" key="1">
    <citation type="submission" date="2022-12" db="EMBL/GenBank/DDBJ databases">
        <authorList>
            <person name="Petersen C."/>
        </authorList>
    </citation>
    <scope>NUCLEOTIDE SEQUENCE</scope>
    <source>
        <strain evidence="3">IBT 35675</strain>
    </source>
</reference>